<evidence type="ECO:0000256" key="3">
    <source>
        <dbReference type="ARBA" id="ARBA00022448"/>
    </source>
</evidence>
<dbReference type="EMBL" id="CP001034">
    <property type="protein sequence ID" value="ACB84976.1"/>
    <property type="molecule type" value="Genomic_DNA"/>
</dbReference>
<reference evidence="9 10" key="2">
    <citation type="journal article" date="2011" name="J. Bacteriol.">
        <title>Complete genome sequence of the anaerobic, halophilic alkalithermophile Natranaerobius thermophilus JW/NM-WN-LF.</title>
        <authorList>
            <person name="Zhao B."/>
            <person name="Mesbah N.M."/>
            <person name="Dalin E."/>
            <person name="Goodwin L."/>
            <person name="Nolan M."/>
            <person name="Pitluck S."/>
            <person name="Chertkov O."/>
            <person name="Brettin T.S."/>
            <person name="Han J."/>
            <person name="Larimer F.W."/>
            <person name="Land M.L."/>
            <person name="Hauser L."/>
            <person name="Kyrpides N."/>
            <person name="Wiegel J."/>
        </authorList>
    </citation>
    <scope>NUCLEOTIDE SEQUENCE [LARGE SCALE GENOMIC DNA]</scope>
    <source>
        <strain evidence="10">ATCC BAA-1301 / DSM 18059 / JW/NM-WN-LF</strain>
    </source>
</reference>
<protein>
    <submittedName>
        <fullName evidence="9">H+transporting two-sector ATPase E subunit</fullName>
    </submittedName>
</protein>
<evidence type="ECO:0000259" key="8">
    <source>
        <dbReference type="Pfam" id="PF02108"/>
    </source>
</evidence>
<dbReference type="AlphaFoldDB" id="B2A345"/>
<organism evidence="9 10">
    <name type="scientific">Natranaerobius thermophilus (strain ATCC BAA-1301 / DSM 18059 / JW/NM-WN-LF)</name>
    <dbReference type="NCBI Taxonomy" id="457570"/>
    <lineage>
        <taxon>Bacteria</taxon>
        <taxon>Bacillati</taxon>
        <taxon>Bacillota</taxon>
        <taxon>Clostridia</taxon>
        <taxon>Natranaerobiales</taxon>
        <taxon>Natranaerobiaceae</taxon>
        <taxon>Natranaerobius</taxon>
    </lineage>
</organism>
<dbReference type="GO" id="GO:0044781">
    <property type="term" value="P:bacterial-type flagellum organization"/>
    <property type="evidence" value="ECO:0007669"/>
    <property type="project" value="UniProtKB-KW"/>
</dbReference>
<evidence type="ECO:0000256" key="4">
    <source>
        <dbReference type="ARBA" id="ARBA00022795"/>
    </source>
</evidence>
<sequence length="255" mass="29507">MSKIYKSKNLTPKSPLVWKCDHFFSDTQEDTYMEEEQFETEEEEQQQGHQIPEEEINQILENARQKAEQEAQEIIDNAQAEKEKILKEAKEKGYQDGYQQGKDEGLQEVEAEKEQLISEAKHLLVAAKQDYQDTLKELEPEICRLITEIAEKLISDRLEDQQELVSELVKNGIERMTEQNKVIIRAHPDDYAQLEADKDQILEGFSDLRIELKQDDDLKPGAPILFGENGHIELELSRQIDELRRALGQVINSGN</sequence>
<proteinExistence type="inferred from homology"/>
<keyword evidence="4" id="KW-1005">Bacterial flagellum biogenesis</keyword>
<keyword evidence="5" id="KW-0653">Protein transport</keyword>
<dbReference type="GO" id="GO:0015031">
    <property type="term" value="P:protein transport"/>
    <property type="evidence" value="ECO:0007669"/>
    <property type="project" value="UniProtKB-KW"/>
</dbReference>
<dbReference type="Proteomes" id="UP000001683">
    <property type="component" value="Chromosome"/>
</dbReference>
<evidence type="ECO:0000256" key="7">
    <source>
        <dbReference type="SAM" id="MobiDB-lite"/>
    </source>
</evidence>
<evidence type="ECO:0000313" key="10">
    <source>
        <dbReference type="Proteomes" id="UP000001683"/>
    </source>
</evidence>
<dbReference type="CDD" id="cd06503">
    <property type="entry name" value="ATP-synt_Fo_b"/>
    <property type="match status" value="1"/>
</dbReference>
<feature type="region of interest" description="Disordered" evidence="7">
    <location>
        <begin position="28"/>
        <end position="55"/>
    </location>
</feature>
<evidence type="ECO:0000313" key="9">
    <source>
        <dbReference type="EMBL" id="ACB84976.1"/>
    </source>
</evidence>
<gene>
    <name evidence="9" type="ordered locus">Nther_1393</name>
</gene>
<name>B2A345_NATTJ</name>
<feature type="compositionally biased region" description="Acidic residues" evidence="7">
    <location>
        <begin position="28"/>
        <end position="45"/>
    </location>
</feature>
<keyword evidence="3" id="KW-0813">Transport</keyword>
<dbReference type="InParanoid" id="B2A345"/>
<dbReference type="STRING" id="457570.Nther_1393"/>
<keyword evidence="6" id="KW-1006">Bacterial flagellum protein export</keyword>
<dbReference type="PANTHER" id="PTHR34982:SF1">
    <property type="entry name" value="FLAGELLAR ASSEMBLY PROTEIN FLIH"/>
    <property type="match status" value="1"/>
</dbReference>
<evidence type="ECO:0000256" key="1">
    <source>
        <dbReference type="ARBA" id="ARBA00003041"/>
    </source>
</evidence>
<dbReference type="HOGENOM" id="CLU_062625_1_1_9"/>
<dbReference type="FunCoup" id="B2A345">
    <property type="interactions" value="40"/>
</dbReference>
<keyword evidence="10" id="KW-1185">Reference proteome</keyword>
<comment type="function">
    <text evidence="1">Needed for flagellar regrowth and assembly.</text>
</comment>
<accession>B2A345</accession>
<evidence type="ECO:0000256" key="2">
    <source>
        <dbReference type="ARBA" id="ARBA00006602"/>
    </source>
</evidence>
<dbReference type="KEGG" id="nth:Nther_1393"/>
<dbReference type="eggNOG" id="COG1317">
    <property type="taxonomic scope" value="Bacteria"/>
</dbReference>
<dbReference type="PANTHER" id="PTHR34982">
    <property type="entry name" value="YOP PROTEINS TRANSLOCATION PROTEIN L"/>
    <property type="match status" value="1"/>
</dbReference>
<dbReference type="InterPro" id="IPR051472">
    <property type="entry name" value="T3SS_Stator/FliH"/>
</dbReference>
<dbReference type="InterPro" id="IPR018035">
    <property type="entry name" value="Flagellar_FliH/T3SS_HrpE"/>
</dbReference>
<reference evidence="9 10" key="1">
    <citation type="submission" date="2008-04" db="EMBL/GenBank/DDBJ databases">
        <title>Complete sequence of chromosome of Natranaerobius thermophilus JW/NM-WN-LF.</title>
        <authorList>
            <consortium name="US DOE Joint Genome Institute"/>
            <person name="Copeland A."/>
            <person name="Lucas S."/>
            <person name="Lapidus A."/>
            <person name="Glavina del Rio T."/>
            <person name="Dalin E."/>
            <person name="Tice H."/>
            <person name="Bruce D."/>
            <person name="Goodwin L."/>
            <person name="Pitluck S."/>
            <person name="Chertkov O."/>
            <person name="Brettin T."/>
            <person name="Detter J.C."/>
            <person name="Han C."/>
            <person name="Kuske C.R."/>
            <person name="Schmutz J."/>
            <person name="Larimer F."/>
            <person name="Land M."/>
            <person name="Hauser L."/>
            <person name="Kyrpides N."/>
            <person name="Lykidis A."/>
            <person name="Mesbah N.M."/>
            <person name="Wiegel J."/>
        </authorList>
    </citation>
    <scope>NUCLEOTIDE SEQUENCE [LARGE SCALE GENOMIC DNA]</scope>
    <source>
        <strain evidence="10">ATCC BAA-1301 / DSM 18059 / JW/NM-WN-LF</strain>
    </source>
</reference>
<evidence type="ECO:0000256" key="5">
    <source>
        <dbReference type="ARBA" id="ARBA00022927"/>
    </source>
</evidence>
<evidence type="ECO:0000256" key="6">
    <source>
        <dbReference type="ARBA" id="ARBA00023225"/>
    </source>
</evidence>
<dbReference type="OrthoDB" id="2080510at2"/>
<dbReference type="GO" id="GO:0005829">
    <property type="term" value="C:cytosol"/>
    <property type="evidence" value="ECO:0007669"/>
    <property type="project" value="TreeGrafter"/>
</dbReference>
<dbReference type="RefSeq" id="WP_012447850.1">
    <property type="nucleotide sequence ID" value="NC_010718.1"/>
</dbReference>
<dbReference type="Pfam" id="PF02108">
    <property type="entry name" value="FliH"/>
    <property type="match status" value="1"/>
</dbReference>
<feature type="domain" description="Flagellar assembly protein FliH/Type III secretion system HrpE" evidence="8">
    <location>
        <begin position="116"/>
        <end position="242"/>
    </location>
</feature>
<comment type="similarity">
    <text evidence="2">Belongs to the FliH family.</text>
</comment>